<reference evidence="2" key="2">
    <citation type="submission" date="2020-11" db="EMBL/GenBank/DDBJ databases">
        <authorList>
            <person name="McCartney M.A."/>
            <person name="Auch B."/>
            <person name="Kono T."/>
            <person name="Mallez S."/>
            <person name="Becker A."/>
            <person name="Gohl D.M."/>
            <person name="Silverstein K.A.T."/>
            <person name="Koren S."/>
            <person name="Bechman K.B."/>
            <person name="Herman A."/>
            <person name="Abrahante J.E."/>
            <person name="Garbe J."/>
        </authorList>
    </citation>
    <scope>NUCLEOTIDE SEQUENCE</scope>
    <source>
        <strain evidence="2">Duluth1</strain>
        <tissue evidence="2">Whole animal</tissue>
    </source>
</reference>
<comment type="caution">
    <text evidence="2">The sequence shown here is derived from an EMBL/GenBank/DDBJ whole genome shotgun (WGS) entry which is preliminary data.</text>
</comment>
<protein>
    <submittedName>
        <fullName evidence="2">Uncharacterized protein</fullName>
    </submittedName>
</protein>
<evidence type="ECO:0000313" key="2">
    <source>
        <dbReference type="EMBL" id="KAH3802863.1"/>
    </source>
</evidence>
<accession>A0A9D4JBY7</accession>
<evidence type="ECO:0000256" key="1">
    <source>
        <dbReference type="SAM" id="MobiDB-lite"/>
    </source>
</evidence>
<sequence length="58" mass="6423">MPKVRTVRPDSKVATSAAPLLSSLFRRCSETTYGHLPVRLTFLPSPGSRQSHRKRTSG</sequence>
<reference evidence="2" key="1">
    <citation type="journal article" date="2019" name="bioRxiv">
        <title>The Genome of the Zebra Mussel, Dreissena polymorpha: A Resource for Invasive Species Research.</title>
        <authorList>
            <person name="McCartney M.A."/>
            <person name="Auch B."/>
            <person name="Kono T."/>
            <person name="Mallez S."/>
            <person name="Zhang Y."/>
            <person name="Obille A."/>
            <person name="Becker A."/>
            <person name="Abrahante J.E."/>
            <person name="Garbe J."/>
            <person name="Badalamenti J.P."/>
            <person name="Herman A."/>
            <person name="Mangelson H."/>
            <person name="Liachko I."/>
            <person name="Sullivan S."/>
            <person name="Sone E.D."/>
            <person name="Koren S."/>
            <person name="Silverstein K.A.T."/>
            <person name="Beckman K.B."/>
            <person name="Gohl D.M."/>
        </authorList>
    </citation>
    <scope>NUCLEOTIDE SEQUENCE</scope>
    <source>
        <strain evidence="2">Duluth1</strain>
        <tissue evidence="2">Whole animal</tissue>
    </source>
</reference>
<dbReference type="Proteomes" id="UP000828390">
    <property type="component" value="Unassembled WGS sequence"/>
</dbReference>
<evidence type="ECO:0000313" key="3">
    <source>
        <dbReference type="Proteomes" id="UP000828390"/>
    </source>
</evidence>
<dbReference type="EMBL" id="JAIWYP010000007">
    <property type="protein sequence ID" value="KAH3802863.1"/>
    <property type="molecule type" value="Genomic_DNA"/>
</dbReference>
<feature type="region of interest" description="Disordered" evidence="1">
    <location>
        <begin position="39"/>
        <end position="58"/>
    </location>
</feature>
<name>A0A9D4JBY7_DREPO</name>
<organism evidence="2 3">
    <name type="scientific">Dreissena polymorpha</name>
    <name type="common">Zebra mussel</name>
    <name type="synonym">Mytilus polymorpha</name>
    <dbReference type="NCBI Taxonomy" id="45954"/>
    <lineage>
        <taxon>Eukaryota</taxon>
        <taxon>Metazoa</taxon>
        <taxon>Spiralia</taxon>
        <taxon>Lophotrochozoa</taxon>
        <taxon>Mollusca</taxon>
        <taxon>Bivalvia</taxon>
        <taxon>Autobranchia</taxon>
        <taxon>Heteroconchia</taxon>
        <taxon>Euheterodonta</taxon>
        <taxon>Imparidentia</taxon>
        <taxon>Neoheterodontei</taxon>
        <taxon>Myida</taxon>
        <taxon>Dreissenoidea</taxon>
        <taxon>Dreissenidae</taxon>
        <taxon>Dreissena</taxon>
    </lineage>
</organism>
<proteinExistence type="predicted"/>
<gene>
    <name evidence="2" type="ORF">DPMN_156559</name>
</gene>
<keyword evidence="3" id="KW-1185">Reference proteome</keyword>
<dbReference type="AlphaFoldDB" id="A0A9D4JBY7"/>